<reference evidence="2" key="1">
    <citation type="submission" date="2005-09" db="EMBL/GenBank/DDBJ databases">
        <authorList>
            <person name="Mural R.J."/>
            <person name="Li P.W."/>
            <person name="Adams M.D."/>
            <person name="Amanatides P.G."/>
            <person name="Baden-Tillson H."/>
            <person name="Barnstead M."/>
            <person name="Chin S.H."/>
            <person name="Dew I."/>
            <person name="Evans C.A."/>
            <person name="Ferriera S."/>
            <person name="Flanigan M."/>
            <person name="Fosler C."/>
            <person name="Glodek A."/>
            <person name="Gu Z."/>
            <person name="Holt R.A."/>
            <person name="Jennings D."/>
            <person name="Kraft C.L."/>
            <person name="Lu F."/>
            <person name="Nguyen T."/>
            <person name="Nusskern D.R."/>
            <person name="Pfannkoch C.M."/>
            <person name="Sitter C."/>
            <person name="Sutton G.G."/>
            <person name="Venter J.C."/>
            <person name="Wang Z."/>
            <person name="Woodage T."/>
            <person name="Zheng X.H."/>
            <person name="Zhong F."/>
        </authorList>
    </citation>
    <scope>NUCLEOTIDE SEQUENCE [LARGE SCALE GENOMIC DNA]</scope>
    <source>
        <strain>BN</strain>
        <strain evidence="2">Sprague-Dawley</strain>
    </source>
</reference>
<dbReference type="Proteomes" id="UP000234681">
    <property type="component" value="Chromosome 3"/>
</dbReference>
<proteinExistence type="predicted"/>
<name>A6HPG8_RAT</name>
<organism evidence="1 2">
    <name type="scientific">Rattus norvegicus</name>
    <name type="common">Rat</name>
    <dbReference type="NCBI Taxonomy" id="10116"/>
    <lineage>
        <taxon>Eukaryota</taxon>
        <taxon>Metazoa</taxon>
        <taxon>Chordata</taxon>
        <taxon>Craniata</taxon>
        <taxon>Vertebrata</taxon>
        <taxon>Euteleostomi</taxon>
        <taxon>Mammalia</taxon>
        <taxon>Eutheria</taxon>
        <taxon>Euarchontoglires</taxon>
        <taxon>Glires</taxon>
        <taxon>Rodentia</taxon>
        <taxon>Myomorpha</taxon>
        <taxon>Muroidea</taxon>
        <taxon>Muridae</taxon>
        <taxon>Murinae</taxon>
        <taxon>Rattus</taxon>
    </lineage>
</organism>
<dbReference type="AlphaFoldDB" id="A6HPG8"/>
<sequence>MADTLLRTLVLLQYYLLNNLCLTKYLETLFLEG</sequence>
<gene>
    <name evidence="1" type="ORF">rCG_26416</name>
</gene>
<evidence type="ECO:0000313" key="1">
    <source>
        <dbReference type="EMBL" id="EDL79919.1"/>
    </source>
</evidence>
<protein>
    <submittedName>
        <fullName evidence="1">RCG26416</fullName>
    </submittedName>
</protein>
<evidence type="ECO:0000313" key="2">
    <source>
        <dbReference type="Proteomes" id="UP000234681"/>
    </source>
</evidence>
<accession>A6HPG8</accession>
<dbReference type="EMBL" id="CH473949">
    <property type="protein sequence ID" value="EDL79919.1"/>
    <property type="molecule type" value="Genomic_DNA"/>
</dbReference>